<sequence>MKSNFKTDLSKEKQLTPLLDSYYQKHLKHYCFERVSHLKKQVQGIDLILKDKASGKQFFVDEKAQLDYVNESLPTFAFELVYHKNGVQKEGWLFDVSKKTHFYALVTSIYSDDEDEFTSCNITWVNREKLILRLDELGLNQDNLKKLSFQHRENHGKLILEQLDPRNQGYLFFSRQNKAEKPVNLILKLDFLERLGVAKRLV</sequence>
<accession>A0A6G7J6B5</accession>
<gene>
    <name evidence="1" type="ORF">GVT53_17210</name>
</gene>
<evidence type="ECO:0000313" key="2">
    <source>
        <dbReference type="Proteomes" id="UP000502928"/>
    </source>
</evidence>
<protein>
    <submittedName>
        <fullName evidence="1">Uncharacterized protein</fullName>
    </submittedName>
</protein>
<proteinExistence type="predicted"/>
<evidence type="ECO:0000313" key="1">
    <source>
        <dbReference type="EMBL" id="QII46346.1"/>
    </source>
</evidence>
<dbReference type="RefSeq" id="WP_166249721.1">
    <property type="nucleotide sequence ID" value="NZ_CP049616.1"/>
</dbReference>
<reference evidence="1 2" key="1">
    <citation type="submission" date="2020-02" db="EMBL/GenBank/DDBJ databases">
        <title>Complete genome of Muricauda sp. 501str8.</title>
        <authorList>
            <person name="Dong B."/>
            <person name="Zhu S."/>
            <person name="Yang J."/>
            <person name="Chen J."/>
        </authorList>
    </citation>
    <scope>NUCLEOTIDE SEQUENCE [LARGE SCALE GENOMIC DNA]</scope>
    <source>
        <strain evidence="1 2">501str8</strain>
    </source>
</reference>
<dbReference type="Proteomes" id="UP000502928">
    <property type="component" value="Chromosome"/>
</dbReference>
<keyword evidence="2" id="KW-1185">Reference proteome</keyword>
<organism evidence="1 2">
    <name type="scientific">Flagellimonas oceani</name>
    <dbReference type="NCBI Taxonomy" id="2698672"/>
    <lineage>
        <taxon>Bacteria</taxon>
        <taxon>Pseudomonadati</taxon>
        <taxon>Bacteroidota</taxon>
        <taxon>Flavobacteriia</taxon>
        <taxon>Flavobacteriales</taxon>
        <taxon>Flavobacteriaceae</taxon>
        <taxon>Flagellimonas</taxon>
    </lineage>
</organism>
<name>A0A6G7J6B5_9FLAO</name>
<dbReference type="EMBL" id="CP049616">
    <property type="protein sequence ID" value="QII46346.1"/>
    <property type="molecule type" value="Genomic_DNA"/>
</dbReference>
<dbReference type="AlphaFoldDB" id="A0A6G7J6B5"/>
<dbReference type="KEGG" id="mut:GVT53_17210"/>